<evidence type="ECO:0000259" key="11">
    <source>
        <dbReference type="Pfam" id="PF17766"/>
    </source>
</evidence>
<dbReference type="Gene3D" id="3.50.30.30">
    <property type="match status" value="1"/>
</dbReference>
<dbReference type="Proteomes" id="UP000008694">
    <property type="component" value="Unassembled WGS sequence"/>
</dbReference>
<feature type="domain" description="Peptidase S8/S53" evidence="9">
    <location>
        <begin position="122"/>
        <end position="555"/>
    </location>
</feature>
<feature type="domain" description="Inhibitor I9" evidence="10">
    <location>
        <begin position="24"/>
        <end position="95"/>
    </location>
</feature>
<dbReference type="Gene3D" id="3.40.50.200">
    <property type="entry name" value="Peptidase S8/S53 domain"/>
    <property type="match status" value="1"/>
</dbReference>
<evidence type="ECO:0000256" key="6">
    <source>
        <dbReference type="PIRSR" id="PIRSR615500-1"/>
    </source>
</evidence>
<dbReference type="CDD" id="cd04852">
    <property type="entry name" value="Peptidases_S8_3"/>
    <property type="match status" value="1"/>
</dbReference>
<dbReference type="EMBL" id="GL348717">
    <property type="protein sequence ID" value="EFH52270.1"/>
    <property type="molecule type" value="Genomic_DNA"/>
</dbReference>
<dbReference type="PROSITE" id="PS51892">
    <property type="entry name" value="SUBTILASE"/>
    <property type="match status" value="1"/>
</dbReference>
<dbReference type="InterPro" id="IPR045051">
    <property type="entry name" value="SBT"/>
</dbReference>
<dbReference type="FunFam" id="3.40.50.200:FF:000006">
    <property type="entry name" value="Subtilisin-like protease SBT1.5"/>
    <property type="match status" value="1"/>
</dbReference>
<dbReference type="SUPFAM" id="SSF52743">
    <property type="entry name" value="Subtilisin-like"/>
    <property type="match status" value="1"/>
</dbReference>
<dbReference type="Pfam" id="PF00082">
    <property type="entry name" value="Peptidase_S8"/>
    <property type="match status" value="1"/>
</dbReference>
<dbReference type="InterPro" id="IPR010259">
    <property type="entry name" value="S8pro/Inhibitor_I9"/>
</dbReference>
<evidence type="ECO:0000256" key="1">
    <source>
        <dbReference type="ARBA" id="ARBA00011073"/>
    </source>
</evidence>
<evidence type="ECO:0000259" key="9">
    <source>
        <dbReference type="Pfam" id="PF00082"/>
    </source>
</evidence>
<feature type="chain" id="PRO_5003102313" evidence="8">
    <location>
        <begin position="18"/>
        <end position="727"/>
    </location>
</feature>
<keyword evidence="4 7" id="KW-0378">Hydrolase</keyword>
<keyword evidence="5 7" id="KW-0720">Serine protease</keyword>
<feature type="active site" description="Charge relay system" evidence="6 7">
    <location>
        <position position="203"/>
    </location>
</feature>
<dbReference type="Pfam" id="PF05922">
    <property type="entry name" value="Inhibitor_I9"/>
    <property type="match status" value="1"/>
</dbReference>
<evidence type="ECO:0000259" key="10">
    <source>
        <dbReference type="Pfam" id="PF05922"/>
    </source>
</evidence>
<feature type="signal peptide" evidence="8">
    <location>
        <begin position="1"/>
        <end position="17"/>
    </location>
</feature>
<dbReference type="Gramene" id="Al_scaffold_0005_1852">
    <property type="protein sequence ID" value="Al_scaffold_0005_1852"/>
    <property type="gene ID" value="Al_scaffold_0005_1852"/>
</dbReference>
<dbReference type="GO" id="GO:0006508">
    <property type="term" value="P:proteolysis"/>
    <property type="evidence" value="ECO:0007669"/>
    <property type="project" value="UniProtKB-KW"/>
</dbReference>
<dbReference type="HOGENOM" id="CLU_000625_4_6_1"/>
<dbReference type="KEGG" id="aly:9313787"/>
<evidence type="ECO:0000256" key="2">
    <source>
        <dbReference type="ARBA" id="ARBA00022670"/>
    </source>
</evidence>
<comment type="similarity">
    <text evidence="1 7">Belongs to the peptidase S8 family.</text>
</comment>
<dbReference type="Gene3D" id="2.60.40.2310">
    <property type="match status" value="1"/>
</dbReference>
<gene>
    <name evidence="12" type="ORF">ARALYDRAFT_665817</name>
</gene>
<evidence type="ECO:0000256" key="3">
    <source>
        <dbReference type="ARBA" id="ARBA00022729"/>
    </source>
</evidence>
<protein>
    <submittedName>
        <fullName evidence="12">Predicted protein</fullName>
    </submittedName>
</protein>
<dbReference type="PROSITE" id="PS00138">
    <property type="entry name" value="SUBTILASE_SER"/>
    <property type="match status" value="1"/>
</dbReference>
<accession>D7LT13</accession>
<name>D7LT13_ARALL</name>
<keyword evidence="13" id="KW-1185">Reference proteome</keyword>
<feature type="domain" description="Subtilisin-like protease fibronectin type-III" evidence="11">
    <location>
        <begin position="625"/>
        <end position="723"/>
    </location>
</feature>
<dbReference type="AlphaFoldDB" id="D7LT13"/>
<keyword evidence="2 7" id="KW-0645">Protease</keyword>
<dbReference type="InterPro" id="IPR000209">
    <property type="entry name" value="Peptidase_S8/S53_dom"/>
</dbReference>
<sequence>MFLFRFILLGVLHVSSAFSERSSYVVHTAVTTMTSAEKFKWYESSVKSISASGEVLYKYNHAINGFSARLTPEEVELLSGKPGILAVVPEVVYKLETTRTPTFLGLGDNVDGEDLRHNGSASDVIVGVIDSGIWPESKSFNDIGFGPVPISWKGECEEGMNFTASLCNRKLIGARFFLKGFEAEMGPINQSDDFRSPRDSLGHGTHTSSIAAGSAVKEAAFLGYAAGVARGMAPLARIAMYKACWLGGFCVSSDVLAAIDKAMEDNVNILSLSLALNRLDYDKDSIAIGALAATEHGVFVAAAGGNDGPTSSSLANVAPWLTTVGAGTLDRKFPATIILGNGKVFPGESLLFQGNGLPDEMLPIVYHRFGKEVEGSIVLDDLRFYDNEVRQSKNGKEPLGMIYANMVFDGTELVATYAQSPSAVVGKEIGDEIRHYVITESNPTATIKFNGTVIGYKPSPMVAGFSSRGPNSITPEILKPDLIAPGVNILAAWIGVKGPDSEFNIKSGTSMACPHVSGIAALLKAAHPEWSPAAIRSAMMTTAKTSSNDGKPILDSATGKPSTPFAHGAGQVSPVSAFKPGLIYDLTAMDYLHFLCASNYTSSQIKIITRIEFSCDRSKEYRISELNYPSFAVTINRGGGGAYTYTRIVTSVGGAGTYTVKVMSDVKAVNISVEPAVLDFNNVNEKRSYSVIFTVNPSMPSGTNSFGSIEWSDGKHLVRSPVALTWT</sequence>
<dbReference type="InterPro" id="IPR015500">
    <property type="entry name" value="Peptidase_S8_subtilisin-rel"/>
</dbReference>
<dbReference type="InterPro" id="IPR041469">
    <property type="entry name" value="Subtilisin-like_FN3"/>
</dbReference>
<dbReference type="PANTHER" id="PTHR10795">
    <property type="entry name" value="PROPROTEIN CONVERTASE SUBTILISIN/KEXIN"/>
    <property type="match status" value="1"/>
</dbReference>
<dbReference type="InterPro" id="IPR023828">
    <property type="entry name" value="Peptidase_S8_Ser-AS"/>
</dbReference>
<evidence type="ECO:0000313" key="12">
    <source>
        <dbReference type="EMBL" id="EFH52270.1"/>
    </source>
</evidence>
<dbReference type="CDD" id="cd02120">
    <property type="entry name" value="PA_subtilisin_like"/>
    <property type="match status" value="1"/>
</dbReference>
<dbReference type="InterPro" id="IPR036852">
    <property type="entry name" value="Peptidase_S8/S53_dom_sf"/>
</dbReference>
<feature type="active site" description="Charge relay system" evidence="6 7">
    <location>
        <position position="510"/>
    </location>
</feature>
<dbReference type="STRING" id="81972.D7LT13"/>
<evidence type="ECO:0000256" key="8">
    <source>
        <dbReference type="SAM" id="SignalP"/>
    </source>
</evidence>
<evidence type="ECO:0000313" key="13">
    <source>
        <dbReference type="Proteomes" id="UP000008694"/>
    </source>
</evidence>
<evidence type="ECO:0000256" key="7">
    <source>
        <dbReference type="PROSITE-ProRule" id="PRU01240"/>
    </source>
</evidence>
<keyword evidence="3 8" id="KW-0732">Signal</keyword>
<feature type="active site" description="Charge relay system" evidence="6 7">
    <location>
        <position position="130"/>
    </location>
</feature>
<dbReference type="OrthoDB" id="1074581at2759"/>
<proteinExistence type="inferred from homology"/>
<dbReference type="MEROPS" id="S08.A44"/>
<organism evidence="13">
    <name type="scientific">Arabidopsis lyrata subsp. lyrata</name>
    <name type="common">Lyre-leaved rock-cress</name>
    <dbReference type="NCBI Taxonomy" id="81972"/>
    <lineage>
        <taxon>Eukaryota</taxon>
        <taxon>Viridiplantae</taxon>
        <taxon>Streptophyta</taxon>
        <taxon>Embryophyta</taxon>
        <taxon>Tracheophyta</taxon>
        <taxon>Spermatophyta</taxon>
        <taxon>Magnoliopsida</taxon>
        <taxon>eudicotyledons</taxon>
        <taxon>Gunneridae</taxon>
        <taxon>Pentapetalae</taxon>
        <taxon>rosids</taxon>
        <taxon>malvids</taxon>
        <taxon>Brassicales</taxon>
        <taxon>Brassicaceae</taxon>
        <taxon>Camelineae</taxon>
        <taxon>Arabidopsis</taxon>
    </lineage>
</organism>
<dbReference type="eggNOG" id="ENOG502QUSV">
    <property type="taxonomic scope" value="Eukaryota"/>
</dbReference>
<dbReference type="InterPro" id="IPR034197">
    <property type="entry name" value="Peptidases_S8_3"/>
</dbReference>
<dbReference type="GO" id="GO:0004252">
    <property type="term" value="F:serine-type endopeptidase activity"/>
    <property type="evidence" value="ECO:0007669"/>
    <property type="project" value="UniProtKB-UniRule"/>
</dbReference>
<dbReference type="Gene3D" id="3.30.70.80">
    <property type="entry name" value="Peptidase S8 propeptide/proteinase inhibitor I9"/>
    <property type="match status" value="1"/>
</dbReference>
<dbReference type="PRINTS" id="PR00723">
    <property type="entry name" value="SUBTILISIN"/>
</dbReference>
<reference evidence="13" key="1">
    <citation type="journal article" date="2011" name="Nat. Genet.">
        <title>The Arabidopsis lyrata genome sequence and the basis of rapid genome size change.</title>
        <authorList>
            <person name="Hu T.T."/>
            <person name="Pattyn P."/>
            <person name="Bakker E.G."/>
            <person name="Cao J."/>
            <person name="Cheng J.-F."/>
            <person name="Clark R.M."/>
            <person name="Fahlgren N."/>
            <person name="Fawcett J.A."/>
            <person name="Grimwood J."/>
            <person name="Gundlach H."/>
            <person name="Haberer G."/>
            <person name="Hollister J.D."/>
            <person name="Ossowski S."/>
            <person name="Ottilar R.P."/>
            <person name="Salamov A.A."/>
            <person name="Schneeberger K."/>
            <person name="Spannagl M."/>
            <person name="Wang X."/>
            <person name="Yang L."/>
            <person name="Nasrallah M.E."/>
            <person name="Bergelson J."/>
            <person name="Carrington J.C."/>
            <person name="Gaut B.S."/>
            <person name="Schmutz J."/>
            <person name="Mayer K.F.X."/>
            <person name="Van de Peer Y."/>
            <person name="Grigoriev I.V."/>
            <person name="Nordborg M."/>
            <person name="Weigel D."/>
            <person name="Guo Y.-L."/>
        </authorList>
    </citation>
    <scope>NUCLEOTIDE SEQUENCE [LARGE SCALE GENOMIC DNA]</scope>
    <source>
        <strain evidence="13">cv. MN47</strain>
    </source>
</reference>
<dbReference type="InterPro" id="IPR037045">
    <property type="entry name" value="S8pro/Inhibitor_I9_sf"/>
</dbReference>
<dbReference type="Pfam" id="PF17766">
    <property type="entry name" value="fn3_6"/>
    <property type="match status" value="1"/>
</dbReference>
<evidence type="ECO:0000256" key="4">
    <source>
        <dbReference type="ARBA" id="ARBA00022801"/>
    </source>
</evidence>
<evidence type="ECO:0000256" key="5">
    <source>
        <dbReference type="ARBA" id="ARBA00022825"/>
    </source>
</evidence>